<sequence precursor="true">MSPRNMAFATLIATAASFPSAVRADGGATIAVAAATYLKAEAANFAAQAANGWFVSYGPVVKDNGDFEMTFKNEIRYGPGGIGKETWWIDIKGNMAAGDYSVKGRGSNIVSWLDWYRKGMERRADNWQSEYKKLSRKQPSQPKRWVAEKAKTVVVSFKNDAPYGVDFRLNGSGPLSTVIHVDPRGSKRFNFDLAAGFKPYVRLRQPDGSWFDYRLLAESGDYRFFIDAKNDLGFVRVN</sequence>
<dbReference type="AlphaFoldDB" id="A0A5B9W3H0"/>
<dbReference type="EMBL" id="CP042997">
    <property type="protein sequence ID" value="QEH34615.1"/>
    <property type="molecule type" value="Genomic_DNA"/>
</dbReference>
<keyword evidence="1" id="KW-0732">Signal</keyword>
<evidence type="ECO:0000256" key="1">
    <source>
        <dbReference type="SAM" id="SignalP"/>
    </source>
</evidence>
<dbReference type="KEGG" id="agv:OJF2_31560"/>
<organism evidence="2 3">
    <name type="scientific">Aquisphaera giovannonii</name>
    <dbReference type="NCBI Taxonomy" id="406548"/>
    <lineage>
        <taxon>Bacteria</taxon>
        <taxon>Pseudomonadati</taxon>
        <taxon>Planctomycetota</taxon>
        <taxon>Planctomycetia</taxon>
        <taxon>Isosphaerales</taxon>
        <taxon>Isosphaeraceae</taxon>
        <taxon>Aquisphaera</taxon>
    </lineage>
</organism>
<evidence type="ECO:0000313" key="2">
    <source>
        <dbReference type="EMBL" id="QEH34615.1"/>
    </source>
</evidence>
<evidence type="ECO:0000313" key="3">
    <source>
        <dbReference type="Proteomes" id="UP000324233"/>
    </source>
</evidence>
<proteinExistence type="predicted"/>
<gene>
    <name evidence="2" type="ORF">OJF2_31560</name>
</gene>
<dbReference type="Proteomes" id="UP000324233">
    <property type="component" value="Chromosome"/>
</dbReference>
<keyword evidence="3" id="KW-1185">Reference proteome</keyword>
<reference evidence="2 3" key="1">
    <citation type="submission" date="2019-08" db="EMBL/GenBank/DDBJ databases">
        <title>Deep-cultivation of Planctomycetes and their phenomic and genomic characterization uncovers novel biology.</title>
        <authorList>
            <person name="Wiegand S."/>
            <person name="Jogler M."/>
            <person name="Boedeker C."/>
            <person name="Pinto D."/>
            <person name="Vollmers J."/>
            <person name="Rivas-Marin E."/>
            <person name="Kohn T."/>
            <person name="Peeters S.H."/>
            <person name="Heuer A."/>
            <person name="Rast P."/>
            <person name="Oberbeckmann S."/>
            <person name="Bunk B."/>
            <person name="Jeske O."/>
            <person name="Meyerdierks A."/>
            <person name="Storesund J.E."/>
            <person name="Kallscheuer N."/>
            <person name="Luecker S."/>
            <person name="Lage O.M."/>
            <person name="Pohl T."/>
            <person name="Merkel B.J."/>
            <person name="Hornburger P."/>
            <person name="Mueller R.-W."/>
            <person name="Bruemmer F."/>
            <person name="Labrenz M."/>
            <person name="Spormann A.M."/>
            <person name="Op den Camp H."/>
            <person name="Overmann J."/>
            <person name="Amann R."/>
            <person name="Jetten M.S.M."/>
            <person name="Mascher T."/>
            <person name="Medema M.H."/>
            <person name="Devos D.P."/>
            <person name="Kaster A.-K."/>
            <person name="Ovreas L."/>
            <person name="Rohde M."/>
            <person name="Galperin M.Y."/>
            <person name="Jogler C."/>
        </authorList>
    </citation>
    <scope>NUCLEOTIDE SEQUENCE [LARGE SCALE GENOMIC DNA]</scope>
    <source>
        <strain evidence="2 3">OJF2</strain>
    </source>
</reference>
<name>A0A5B9W3H0_9BACT</name>
<protein>
    <submittedName>
        <fullName evidence="2">Uncharacterized protein</fullName>
    </submittedName>
</protein>
<accession>A0A5B9W3H0</accession>
<feature type="chain" id="PRO_5022678579" evidence="1">
    <location>
        <begin position="25"/>
        <end position="238"/>
    </location>
</feature>
<feature type="signal peptide" evidence="1">
    <location>
        <begin position="1"/>
        <end position="24"/>
    </location>
</feature>
<dbReference type="RefSeq" id="WP_148594510.1">
    <property type="nucleotide sequence ID" value="NZ_CP042997.1"/>
</dbReference>